<feature type="chain" id="PRO_5012091677" evidence="2">
    <location>
        <begin position="23"/>
        <end position="465"/>
    </location>
</feature>
<feature type="region of interest" description="Disordered" evidence="1">
    <location>
        <begin position="155"/>
        <end position="176"/>
    </location>
</feature>
<evidence type="ECO:0000313" key="3">
    <source>
        <dbReference type="EMBL" id="OJD31258.1"/>
    </source>
</evidence>
<organism evidence="3 4">
    <name type="scientific">Diplodia corticola</name>
    <dbReference type="NCBI Taxonomy" id="236234"/>
    <lineage>
        <taxon>Eukaryota</taxon>
        <taxon>Fungi</taxon>
        <taxon>Dikarya</taxon>
        <taxon>Ascomycota</taxon>
        <taxon>Pezizomycotina</taxon>
        <taxon>Dothideomycetes</taxon>
        <taxon>Dothideomycetes incertae sedis</taxon>
        <taxon>Botryosphaeriales</taxon>
        <taxon>Botryosphaeriaceae</taxon>
        <taxon>Diplodia</taxon>
    </lineage>
</organism>
<dbReference type="EMBL" id="MNUE01000050">
    <property type="protein sequence ID" value="OJD31258.1"/>
    <property type="molecule type" value="Genomic_DNA"/>
</dbReference>
<sequence length="465" mass="49836">MTRSHFLTITAHLVLLQSVTLSMSLNASGMSSAADGANALSDTICLNSTLTNVGHLFNRPVHPNFMLEYSNVRAEPFPQPGPVEKVLRQMPNPDCDNQDDMETTMVHMKRAVLSGVQADIAAMAPSAAEQPKRFAEVLYRNVYIDADQNTIAKNRQSNSQTAQPLSEAQQTIKASATASTALPTNDLTFNIGASTQQHSGHTAKYLAAAGTLTTPSKAGRASVQIETQTVGRHAKAIAKAQQPAIALPAILVPSTATITASSIQEQIKCRLTDEEAASMLISLFEFGTSVGVTTGQTTTERQCEEIMINKEAATFSYSLSKPNHVVAASGNNIAGSGSTSNAARQDTPTHPTRSYRLGLLSMPRPGAVIFHSLKKTKANEDIGAGEKRNANKQKTTNDAATSQEHRGKKRGRDSQGQSITKDATRVEEHQAKKRRHVQQDQSKVSSKTPLSPSPVPTSSNKATKK</sequence>
<keyword evidence="4" id="KW-1185">Reference proteome</keyword>
<feature type="compositionally biased region" description="Polar residues" evidence="1">
    <location>
        <begin position="392"/>
        <end position="402"/>
    </location>
</feature>
<feature type="compositionally biased region" description="Basic and acidic residues" evidence="1">
    <location>
        <begin position="379"/>
        <end position="389"/>
    </location>
</feature>
<accession>A0A1J9QTE4</accession>
<protein>
    <submittedName>
        <fullName evidence="3">Uncharacterized protein</fullName>
    </submittedName>
</protein>
<dbReference type="GeneID" id="31016914"/>
<evidence type="ECO:0000313" key="4">
    <source>
        <dbReference type="Proteomes" id="UP000183809"/>
    </source>
</evidence>
<proteinExistence type="predicted"/>
<evidence type="ECO:0000256" key="2">
    <source>
        <dbReference type="SAM" id="SignalP"/>
    </source>
</evidence>
<dbReference type="AlphaFoldDB" id="A0A1J9QTE4"/>
<name>A0A1J9QTE4_9PEZI</name>
<reference evidence="3 4" key="1">
    <citation type="submission" date="2016-10" db="EMBL/GenBank/DDBJ databases">
        <title>Proteomics and genomics reveal pathogen-plant mechanisms compatible with a hemibiotrophic lifestyle of Diplodia corticola.</title>
        <authorList>
            <person name="Fernandes I."/>
            <person name="De Jonge R."/>
            <person name="Van De Peer Y."/>
            <person name="Devreese B."/>
            <person name="Alves A."/>
            <person name="Esteves A.C."/>
        </authorList>
    </citation>
    <scope>NUCLEOTIDE SEQUENCE [LARGE SCALE GENOMIC DNA]</scope>
    <source>
        <strain evidence="3 4">CBS 112549</strain>
    </source>
</reference>
<dbReference type="Proteomes" id="UP000183809">
    <property type="component" value="Unassembled WGS sequence"/>
</dbReference>
<evidence type="ECO:0000256" key="1">
    <source>
        <dbReference type="SAM" id="MobiDB-lite"/>
    </source>
</evidence>
<comment type="caution">
    <text evidence="3">The sequence shown here is derived from an EMBL/GenBank/DDBJ whole genome shotgun (WGS) entry which is preliminary data.</text>
</comment>
<gene>
    <name evidence="3" type="ORF">BKCO1_5000059</name>
</gene>
<keyword evidence="2" id="KW-0732">Signal</keyword>
<feature type="signal peptide" evidence="2">
    <location>
        <begin position="1"/>
        <end position="22"/>
    </location>
</feature>
<feature type="region of interest" description="Disordered" evidence="1">
    <location>
        <begin position="379"/>
        <end position="465"/>
    </location>
</feature>
<feature type="region of interest" description="Disordered" evidence="1">
    <location>
        <begin position="330"/>
        <end position="355"/>
    </location>
</feature>
<feature type="compositionally biased region" description="Polar residues" evidence="1">
    <location>
        <begin position="330"/>
        <end position="352"/>
    </location>
</feature>
<dbReference type="RefSeq" id="XP_020127518.1">
    <property type="nucleotide sequence ID" value="XM_020276653.1"/>
</dbReference>